<evidence type="ECO:0000313" key="2">
    <source>
        <dbReference type="Proteomes" id="UP000178841"/>
    </source>
</evidence>
<sequence length="95" mass="11265">MDTVREVVSRRDCGTIDLSKVRNIVRKESERFWRPHEERLARKIAKNLGFRVIYHGGSWIFKAKSGEKIQMAPGYYVEKNGTPQWLDMAKLEIRW</sequence>
<evidence type="ECO:0000313" key="1">
    <source>
        <dbReference type="EMBL" id="OGZ04755.1"/>
    </source>
</evidence>
<gene>
    <name evidence="1" type="ORF">A2648_02850</name>
</gene>
<reference evidence="1 2" key="1">
    <citation type="journal article" date="2016" name="Nat. Commun.">
        <title>Thousands of microbial genomes shed light on interconnected biogeochemical processes in an aquifer system.</title>
        <authorList>
            <person name="Anantharaman K."/>
            <person name="Brown C.T."/>
            <person name="Hug L.A."/>
            <person name="Sharon I."/>
            <person name="Castelle C.J."/>
            <person name="Probst A.J."/>
            <person name="Thomas B.C."/>
            <person name="Singh A."/>
            <person name="Wilkins M.J."/>
            <person name="Karaoz U."/>
            <person name="Brodie E.L."/>
            <person name="Williams K.H."/>
            <person name="Hubbard S.S."/>
            <person name="Banfield J.F."/>
        </authorList>
    </citation>
    <scope>NUCLEOTIDE SEQUENCE [LARGE SCALE GENOMIC DNA]</scope>
</reference>
<accession>A0A1G2CTN7</accession>
<comment type="caution">
    <text evidence="1">The sequence shown here is derived from an EMBL/GenBank/DDBJ whole genome shotgun (WGS) entry which is preliminary data.</text>
</comment>
<dbReference type="Proteomes" id="UP000178841">
    <property type="component" value="Unassembled WGS sequence"/>
</dbReference>
<organism evidence="1 2">
    <name type="scientific">Candidatus Lloydbacteria bacterium RIFCSPHIGHO2_01_FULL_41_20</name>
    <dbReference type="NCBI Taxonomy" id="1798657"/>
    <lineage>
        <taxon>Bacteria</taxon>
        <taxon>Candidatus Lloydiibacteriota</taxon>
    </lineage>
</organism>
<dbReference type="AlphaFoldDB" id="A0A1G2CTN7"/>
<proteinExistence type="predicted"/>
<protein>
    <submittedName>
        <fullName evidence="1">Uncharacterized protein</fullName>
    </submittedName>
</protein>
<name>A0A1G2CTN7_9BACT</name>
<dbReference type="EMBL" id="MHLH01000002">
    <property type="protein sequence ID" value="OGZ04755.1"/>
    <property type="molecule type" value="Genomic_DNA"/>
</dbReference>
<dbReference type="STRING" id="1798657.A2648_02850"/>